<evidence type="ECO:0000313" key="5">
    <source>
        <dbReference type="Proteomes" id="UP000647241"/>
    </source>
</evidence>
<dbReference type="PANTHER" id="PTHR23303">
    <property type="entry name" value="CARBOXYPEPTIDASE REGULATORY REGION-CONTAINING"/>
    <property type="match status" value="1"/>
</dbReference>
<protein>
    <recommendedName>
        <fullName evidence="6">Carboxypeptidase family protein</fullName>
    </recommendedName>
</protein>
<keyword evidence="1 3" id="KW-0732">Signal</keyword>
<dbReference type="SUPFAM" id="SSF49464">
    <property type="entry name" value="Carboxypeptidase regulatory domain-like"/>
    <property type="match status" value="1"/>
</dbReference>
<evidence type="ECO:0000256" key="1">
    <source>
        <dbReference type="ARBA" id="ARBA00022729"/>
    </source>
</evidence>
<dbReference type="Proteomes" id="UP000647241">
    <property type="component" value="Unassembled WGS sequence"/>
</dbReference>
<evidence type="ECO:0000313" key="4">
    <source>
        <dbReference type="EMBL" id="GGG71849.1"/>
    </source>
</evidence>
<dbReference type="Gene3D" id="2.60.40.1120">
    <property type="entry name" value="Carboxypeptidase-like, regulatory domain"/>
    <property type="match status" value="2"/>
</dbReference>
<reference evidence="4" key="2">
    <citation type="submission" date="2020-09" db="EMBL/GenBank/DDBJ databases">
        <authorList>
            <person name="Sun Q."/>
            <person name="Zhou Y."/>
        </authorList>
    </citation>
    <scope>NUCLEOTIDE SEQUENCE</scope>
    <source>
        <strain evidence="4">CGMCC 1.12997</strain>
    </source>
</reference>
<accession>A0A917H9F7</accession>
<dbReference type="InterPro" id="IPR008969">
    <property type="entry name" value="CarboxyPept-like_regulatory"/>
</dbReference>
<feature type="signal peptide" evidence="3">
    <location>
        <begin position="1"/>
        <end position="23"/>
    </location>
</feature>
<proteinExistence type="predicted"/>
<dbReference type="AlphaFoldDB" id="A0A917H9F7"/>
<dbReference type="RefSeq" id="WP_188553359.1">
    <property type="nucleotide sequence ID" value="NZ_BMGT01000002.1"/>
</dbReference>
<organism evidence="4 5">
    <name type="scientific">Edaphobacter dinghuensis</name>
    <dbReference type="NCBI Taxonomy" id="1560005"/>
    <lineage>
        <taxon>Bacteria</taxon>
        <taxon>Pseudomonadati</taxon>
        <taxon>Acidobacteriota</taxon>
        <taxon>Terriglobia</taxon>
        <taxon>Terriglobales</taxon>
        <taxon>Acidobacteriaceae</taxon>
        <taxon>Edaphobacter</taxon>
    </lineage>
</organism>
<dbReference type="InterPro" id="IPR051417">
    <property type="entry name" value="SDr/BOS_complex"/>
</dbReference>
<gene>
    <name evidence="4" type="ORF">GCM10011585_12630</name>
</gene>
<dbReference type="Pfam" id="PF13620">
    <property type="entry name" value="CarboxypepD_reg"/>
    <property type="match status" value="1"/>
</dbReference>
<evidence type="ECO:0000256" key="2">
    <source>
        <dbReference type="SAM" id="MobiDB-lite"/>
    </source>
</evidence>
<evidence type="ECO:0008006" key="6">
    <source>
        <dbReference type="Google" id="ProtNLM"/>
    </source>
</evidence>
<dbReference type="GO" id="GO:0030246">
    <property type="term" value="F:carbohydrate binding"/>
    <property type="evidence" value="ECO:0007669"/>
    <property type="project" value="InterPro"/>
</dbReference>
<dbReference type="SUPFAM" id="SSF49452">
    <property type="entry name" value="Starch-binding domain-like"/>
    <property type="match status" value="1"/>
</dbReference>
<keyword evidence="5" id="KW-1185">Reference proteome</keyword>
<reference evidence="4" key="1">
    <citation type="journal article" date="2014" name="Int. J. Syst. Evol. Microbiol.">
        <title>Complete genome sequence of Corynebacterium casei LMG S-19264T (=DSM 44701T), isolated from a smear-ripened cheese.</title>
        <authorList>
            <consortium name="US DOE Joint Genome Institute (JGI-PGF)"/>
            <person name="Walter F."/>
            <person name="Albersmeier A."/>
            <person name="Kalinowski J."/>
            <person name="Ruckert C."/>
        </authorList>
    </citation>
    <scope>NUCLEOTIDE SEQUENCE</scope>
    <source>
        <strain evidence="4">CGMCC 1.12997</strain>
    </source>
</reference>
<evidence type="ECO:0000256" key="3">
    <source>
        <dbReference type="SAM" id="SignalP"/>
    </source>
</evidence>
<sequence length="568" mass="60670">MRLTSLLKILTFAFAASGLLAGAQVKTPPSYRITGIVVSSIDGAPVPHSHLTATLVPQGAHTAGRQFPSSLGTFDTDEHGRFSIALPSAGMWRIVGSARGYVTQAYDEHQLYSSGVVLTAASPVIDLRFQLSPEAVITGTVLDEAGEAVRNAQVSLLELNPPEPDSAPAAERTHASASTDDRGSYEFDGLQPGDYRIRVQAQAWYAIAAQQGPINTESGQHQVDPALDVTYPLTWYPGTSDPTQAETLELHAGDLRQADFQLIPVPSVHLHIVPETSVDANGRRMPTYPMVERISAGEDNFVPVSMHIDPQGTIDIGGLAPGEYEVRLQGPGQTVKPAIVNLSEGAAQTLDMSAAPSMASVTVHLDGLAGADVDSVRVNFINPEDGHNVARDNAGAYFLSGSFLQRRQRAPNRTIEIPPGRYEVVLEGKANLYLTGITAQSAQANGRFVTVPSGASILTLHIADGRSTLTGTAMMQGKPSIGAMVLLIPATLGEPDNFKIVRLDQTNTDGSFELDDVLPGQYILLAIDHGWQINWKDPSTLRGYLMHGIPVDLASTQSLRETVETQAP</sequence>
<feature type="chain" id="PRO_5037264692" description="Carboxypeptidase family protein" evidence="3">
    <location>
        <begin position="24"/>
        <end position="568"/>
    </location>
</feature>
<dbReference type="EMBL" id="BMGT01000002">
    <property type="protein sequence ID" value="GGG71849.1"/>
    <property type="molecule type" value="Genomic_DNA"/>
</dbReference>
<comment type="caution">
    <text evidence="4">The sequence shown here is derived from an EMBL/GenBank/DDBJ whole genome shotgun (WGS) entry which is preliminary data.</text>
</comment>
<feature type="region of interest" description="Disordered" evidence="2">
    <location>
        <begin position="159"/>
        <end position="186"/>
    </location>
</feature>
<dbReference type="InterPro" id="IPR013784">
    <property type="entry name" value="Carb-bd-like_fold"/>
</dbReference>
<dbReference type="PANTHER" id="PTHR23303:SF15">
    <property type="entry name" value="COLOSSIN-A"/>
    <property type="match status" value="1"/>
</dbReference>
<feature type="compositionally biased region" description="Basic and acidic residues" evidence="2">
    <location>
        <begin position="171"/>
        <end position="185"/>
    </location>
</feature>
<name>A0A917H9F7_9BACT</name>